<protein>
    <submittedName>
        <fullName evidence="1">Uncharacterized protein</fullName>
    </submittedName>
</protein>
<evidence type="ECO:0000313" key="1">
    <source>
        <dbReference type="EMBL" id="CAD7253419.1"/>
    </source>
</evidence>
<reference evidence="1" key="1">
    <citation type="submission" date="2020-11" db="EMBL/GenBank/DDBJ databases">
        <authorList>
            <person name="Tran Van P."/>
        </authorList>
    </citation>
    <scope>NUCLEOTIDE SEQUENCE</scope>
</reference>
<evidence type="ECO:0000313" key="2">
    <source>
        <dbReference type="Proteomes" id="UP000677054"/>
    </source>
</evidence>
<organism evidence="1">
    <name type="scientific">Darwinula stevensoni</name>
    <dbReference type="NCBI Taxonomy" id="69355"/>
    <lineage>
        <taxon>Eukaryota</taxon>
        <taxon>Metazoa</taxon>
        <taxon>Ecdysozoa</taxon>
        <taxon>Arthropoda</taxon>
        <taxon>Crustacea</taxon>
        <taxon>Oligostraca</taxon>
        <taxon>Ostracoda</taxon>
        <taxon>Podocopa</taxon>
        <taxon>Podocopida</taxon>
        <taxon>Darwinulocopina</taxon>
        <taxon>Darwinuloidea</taxon>
        <taxon>Darwinulidae</taxon>
        <taxon>Darwinula</taxon>
    </lineage>
</organism>
<dbReference type="EMBL" id="LR905324">
    <property type="protein sequence ID" value="CAD7253419.1"/>
    <property type="molecule type" value="Genomic_DNA"/>
</dbReference>
<dbReference type="Proteomes" id="UP000677054">
    <property type="component" value="Unassembled WGS sequence"/>
</dbReference>
<dbReference type="EMBL" id="CAJPEV010005807">
    <property type="protein sequence ID" value="CAG0903547.1"/>
    <property type="molecule type" value="Genomic_DNA"/>
</dbReference>
<name>A0A7R9AG72_9CRUS</name>
<gene>
    <name evidence="1" type="ORF">DSTB1V02_LOCUS13169</name>
</gene>
<accession>A0A7R9AG72</accession>
<proteinExistence type="predicted"/>
<sequence length="73" mass="8257">MLRTTASQPRGEERREKTRLKEVTFTKLNATEGLPKANKTYIKEMLRHSVLSLAVCAKITKNKREGQEGGPDD</sequence>
<dbReference type="AlphaFoldDB" id="A0A7R9AG72"/>
<keyword evidence="2" id="KW-1185">Reference proteome</keyword>